<sequence length="305" mass="36032">MDGTPDIFATLDTSLLEIFQRGQLVDHLRNLPPEEQARRLQELSRALRDNQPHTFDSITTTEVKYFYFIWLWKIPLLVVNFTQIWRDMTVANVLDFTFDTITKVIMFTLRVVRFTVFMVTSFIYFHRIIRIFFVFCDVMTFSNHFMRDAFTYIFQNSLEMLKRHEIIMKNDGNVLYFLQYTNSTEMSSFNVLHAAIYNTLSATLVTTCMNKDGKVSCRLDTDSLIFKLSDVITTHYPSLNSSTGSILLKILTILLYMTYAIIGDIICINIWFFCMYNFLDRAVKYKQMFINLRGIIWKSLVRYLI</sequence>
<feature type="transmembrane region" description="Helical" evidence="1">
    <location>
        <begin position="65"/>
        <end position="85"/>
    </location>
</feature>
<evidence type="ECO:0000313" key="2">
    <source>
        <dbReference type="EMBL" id="EGW31025.1"/>
    </source>
</evidence>
<keyword evidence="3" id="KW-1185">Reference proteome</keyword>
<proteinExistence type="predicted"/>
<dbReference type="RefSeq" id="XP_007377058.1">
    <property type="nucleotide sequence ID" value="XM_007376996.1"/>
</dbReference>
<dbReference type="AlphaFoldDB" id="G3AS66"/>
<dbReference type="eggNOG" id="ENOG502RQ2A">
    <property type="taxonomic scope" value="Eukaryota"/>
</dbReference>
<feature type="transmembrane region" description="Helical" evidence="1">
    <location>
        <begin position="105"/>
        <end position="125"/>
    </location>
</feature>
<dbReference type="GeneID" id="18870461"/>
<dbReference type="KEGG" id="spaa:SPAPADRAFT_142568"/>
<dbReference type="HOGENOM" id="CLU_885650_0_0_1"/>
<name>G3AS66_SPAPN</name>
<gene>
    <name evidence="2" type="ORF">SPAPADRAFT_142568</name>
</gene>
<organism evidence="3">
    <name type="scientific">Spathaspora passalidarum (strain NRRL Y-27907 / 11-Y1)</name>
    <dbReference type="NCBI Taxonomy" id="619300"/>
    <lineage>
        <taxon>Eukaryota</taxon>
        <taxon>Fungi</taxon>
        <taxon>Dikarya</taxon>
        <taxon>Ascomycota</taxon>
        <taxon>Saccharomycotina</taxon>
        <taxon>Pichiomycetes</taxon>
        <taxon>Debaryomycetaceae</taxon>
        <taxon>Spathaspora</taxon>
    </lineage>
</organism>
<dbReference type="OMA" id="INVECIT"/>
<dbReference type="Proteomes" id="UP000000709">
    <property type="component" value="Unassembled WGS sequence"/>
</dbReference>
<accession>G3AS66</accession>
<keyword evidence="1" id="KW-1133">Transmembrane helix</keyword>
<evidence type="ECO:0000256" key="1">
    <source>
        <dbReference type="SAM" id="Phobius"/>
    </source>
</evidence>
<evidence type="ECO:0000313" key="3">
    <source>
        <dbReference type="Proteomes" id="UP000000709"/>
    </source>
</evidence>
<dbReference type="InParanoid" id="G3AS66"/>
<reference evidence="2 3" key="1">
    <citation type="journal article" date="2011" name="Proc. Natl. Acad. Sci. U.S.A.">
        <title>Comparative genomics of xylose-fermenting fungi for enhanced biofuel production.</title>
        <authorList>
            <person name="Wohlbach D.J."/>
            <person name="Kuo A."/>
            <person name="Sato T.K."/>
            <person name="Potts K.M."/>
            <person name="Salamov A.A."/>
            <person name="LaButti K.M."/>
            <person name="Sun H."/>
            <person name="Clum A."/>
            <person name="Pangilinan J.L."/>
            <person name="Lindquist E.A."/>
            <person name="Lucas S."/>
            <person name="Lapidus A."/>
            <person name="Jin M."/>
            <person name="Gunawan C."/>
            <person name="Balan V."/>
            <person name="Dale B.E."/>
            <person name="Jeffries T.W."/>
            <person name="Zinkel R."/>
            <person name="Barry K.W."/>
            <person name="Grigoriev I.V."/>
            <person name="Gasch A.P."/>
        </authorList>
    </citation>
    <scope>NUCLEOTIDE SEQUENCE [LARGE SCALE GENOMIC DNA]</scope>
    <source>
        <strain evidence="3">NRRL Y-27907 / 11-Y1</strain>
    </source>
</reference>
<keyword evidence="1" id="KW-0812">Transmembrane</keyword>
<dbReference type="EMBL" id="GL996504">
    <property type="protein sequence ID" value="EGW31025.1"/>
    <property type="molecule type" value="Genomic_DNA"/>
</dbReference>
<feature type="transmembrane region" description="Helical" evidence="1">
    <location>
        <begin position="246"/>
        <end position="279"/>
    </location>
</feature>
<dbReference type="OrthoDB" id="4095619at2759"/>
<protein>
    <submittedName>
        <fullName evidence="2">Uncharacterized protein</fullName>
    </submittedName>
</protein>
<keyword evidence="1" id="KW-0472">Membrane</keyword>